<evidence type="ECO:0000256" key="1">
    <source>
        <dbReference type="ARBA" id="ARBA00022490"/>
    </source>
</evidence>
<keyword evidence="7" id="KW-1185">Reference proteome</keyword>
<evidence type="ECO:0000256" key="3">
    <source>
        <dbReference type="ARBA" id="ARBA00022691"/>
    </source>
</evidence>
<dbReference type="Pfam" id="PF02547">
    <property type="entry name" value="Queuosine_synth"/>
    <property type="match status" value="1"/>
</dbReference>
<evidence type="ECO:0000313" key="7">
    <source>
        <dbReference type="Proteomes" id="UP001595912"/>
    </source>
</evidence>
<dbReference type="InterPro" id="IPR042118">
    <property type="entry name" value="QueA_dom1"/>
</dbReference>
<feature type="region of interest" description="Disordered" evidence="5">
    <location>
        <begin position="143"/>
        <end position="162"/>
    </location>
</feature>
<evidence type="ECO:0000313" key="6">
    <source>
        <dbReference type="EMBL" id="MFC4996445.1"/>
    </source>
</evidence>
<keyword evidence="3" id="KW-0949">S-adenosyl-L-methionine</keyword>
<dbReference type="Gene3D" id="3.40.1780.10">
    <property type="entry name" value="QueA-like"/>
    <property type="match status" value="1"/>
</dbReference>
<dbReference type="PANTHER" id="PTHR30307">
    <property type="entry name" value="S-ADENOSYLMETHIONINE:TRNA RIBOSYLTRANSFERASE-ISOMERASE"/>
    <property type="match status" value="1"/>
</dbReference>
<comment type="caution">
    <text evidence="6">The sequence shown here is derived from an EMBL/GenBank/DDBJ whole genome shotgun (WGS) entry which is preliminary data.</text>
</comment>
<keyword evidence="2" id="KW-0808">Transferase</keyword>
<reference evidence="7" key="1">
    <citation type="journal article" date="2019" name="Int. J. Syst. Evol. Microbiol.">
        <title>The Global Catalogue of Microorganisms (GCM) 10K type strain sequencing project: providing services to taxonomists for standard genome sequencing and annotation.</title>
        <authorList>
            <consortium name="The Broad Institute Genomics Platform"/>
            <consortium name="The Broad Institute Genome Sequencing Center for Infectious Disease"/>
            <person name="Wu L."/>
            <person name="Ma J."/>
        </authorList>
    </citation>
    <scope>NUCLEOTIDE SEQUENCE [LARGE SCALE GENOMIC DNA]</scope>
    <source>
        <strain evidence="7">CGMCC 4.7152</strain>
    </source>
</reference>
<keyword evidence="4" id="KW-0671">Queuosine biosynthesis</keyword>
<name>A0ABV9VJ83_9ACTN</name>
<dbReference type="InterPro" id="IPR042119">
    <property type="entry name" value="QueA_dom2"/>
</dbReference>
<dbReference type="InterPro" id="IPR003699">
    <property type="entry name" value="QueA"/>
</dbReference>
<sequence length="381" mass="40821">MTALDLAMDHIGRSPSDPLSAESVPEALPEALDGGRLDGGGLGAGGLGVGRLDFVLPPELEAHEPPEARGTARDGVRLLVGQGATVTHHRFTDLPDLLRAGDLLVVNTSGTLPASVPVVGTSLRVHFSTRLADGRWLVETRGADLTPHPGQPGTLQLPGGGTVTLEEPYSRGRLWYASVRTGTPVLDFLHRYGQPIRYRYVRRRWPLEAYQTVFATQPGSAEMPSAARPFTDRVMTRLVSAGVQIAPLVLHTGVASAEAHERPYPEWFRVPSSTARLVNDVRAAGGRVVAVGTTAVRALETVAGADGRVVAGEGWTDLIVTPDRGVRAIDGLLTGLHEPKASHLDLLAAVVDRELLARCYAEAVRDGYLWHEFGDVNLLLR</sequence>
<evidence type="ECO:0000256" key="5">
    <source>
        <dbReference type="SAM" id="MobiDB-lite"/>
    </source>
</evidence>
<feature type="region of interest" description="Disordered" evidence="5">
    <location>
        <begin position="1"/>
        <end position="25"/>
    </location>
</feature>
<keyword evidence="1" id="KW-0963">Cytoplasm</keyword>
<dbReference type="InterPro" id="IPR036100">
    <property type="entry name" value="QueA_sf"/>
</dbReference>
<evidence type="ECO:0000256" key="2">
    <source>
        <dbReference type="ARBA" id="ARBA00022679"/>
    </source>
</evidence>
<dbReference type="EMBL" id="JBHSIU010000004">
    <property type="protein sequence ID" value="MFC4996445.1"/>
    <property type="molecule type" value="Genomic_DNA"/>
</dbReference>
<dbReference type="Proteomes" id="UP001595912">
    <property type="component" value="Unassembled WGS sequence"/>
</dbReference>
<gene>
    <name evidence="6" type="ORF">ACFPIJ_01245</name>
</gene>
<dbReference type="PANTHER" id="PTHR30307:SF0">
    <property type="entry name" value="S-ADENOSYLMETHIONINE:TRNA RIBOSYLTRANSFERASE-ISOMERASE"/>
    <property type="match status" value="1"/>
</dbReference>
<dbReference type="Gene3D" id="2.40.10.240">
    <property type="entry name" value="QueA-like"/>
    <property type="match status" value="1"/>
</dbReference>
<protein>
    <submittedName>
        <fullName evidence="6">S-adenosylmethionine:tRNA ribosyltransferase-isomerase</fullName>
    </submittedName>
</protein>
<dbReference type="RefSeq" id="WP_380112649.1">
    <property type="nucleotide sequence ID" value="NZ_JBHSIU010000004.1"/>
</dbReference>
<organism evidence="6 7">
    <name type="scientific">Dactylosporangium cerinum</name>
    <dbReference type="NCBI Taxonomy" id="1434730"/>
    <lineage>
        <taxon>Bacteria</taxon>
        <taxon>Bacillati</taxon>
        <taxon>Actinomycetota</taxon>
        <taxon>Actinomycetes</taxon>
        <taxon>Micromonosporales</taxon>
        <taxon>Micromonosporaceae</taxon>
        <taxon>Dactylosporangium</taxon>
    </lineage>
</organism>
<evidence type="ECO:0000256" key="4">
    <source>
        <dbReference type="ARBA" id="ARBA00022785"/>
    </source>
</evidence>
<dbReference type="SUPFAM" id="SSF111337">
    <property type="entry name" value="QueA-like"/>
    <property type="match status" value="1"/>
</dbReference>
<proteinExistence type="predicted"/>
<accession>A0ABV9VJ83</accession>